<evidence type="ECO:0008006" key="4">
    <source>
        <dbReference type="Google" id="ProtNLM"/>
    </source>
</evidence>
<proteinExistence type="predicted"/>
<dbReference type="OMA" id="SLVECCF"/>
<feature type="region of interest" description="Disordered" evidence="1">
    <location>
        <begin position="374"/>
        <end position="475"/>
    </location>
</feature>
<dbReference type="InterPro" id="IPR026705">
    <property type="entry name" value="Hid-1/Ecm30"/>
</dbReference>
<name>A0A0N1PB93_LEPSE</name>
<evidence type="ECO:0000313" key="3">
    <source>
        <dbReference type="Proteomes" id="UP000038009"/>
    </source>
</evidence>
<dbReference type="Pfam" id="PF09742">
    <property type="entry name" value="Dymeclin"/>
    <property type="match status" value="1"/>
</dbReference>
<dbReference type="PANTHER" id="PTHR21575">
    <property type="entry name" value="PROTEIN HID1"/>
    <property type="match status" value="1"/>
</dbReference>
<accession>A0A0N1PB93</accession>
<dbReference type="GO" id="GO:0000138">
    <property type="term" value="C:Golgi trans cisterna"/>
    <property type="evidence" value="ECO:0007669"/>
    <property type="project" value="TreeGrafter"/>
</dbReference>
<organism evidence="2 3">
    <name type="scientific">Leptomonas seymouri</name>
    <dbReference type="NCBI Taxonomy" id="5684"/>
    <lineage>
        <taxon>Eukaryota</taxon>
        <taxon>Discoba</taxon>
        <taxon>Euglenozoa</taxon>
        <taxon>Kinetoplastea</taxon>
        <taxon>Metakinetoplastina</taxon>
        <taxon>Trypanosomatida</taxon>
        <taxon>Trypanosomatidae</taxon>
        <taxon>Leishmaniinae</taxon>
        <taxon>Leptomonas</taxon>
    </lineage>
</organism>
<dbReference type="GO" id="GO:0016020">
    <property type="term" value="C:membrane"/>
    <property type="evidence" value="ECO:0007669"/>
    <property type="project" value="TreeGrafter"/>
</dbReference>
<sequence length="910" mass="99004">MGVSTSALETAKLVRTFVSDEATPAESIVQLLNTPITDDEASQVFPVEQLRRLRHLHTRNFAALLYRCIGAVAAVGAKRQHINTTSNASGTILTAQLMTQFHTALRILYHILPVALEGGSTALDHAAEGESLQGKDPATETADGVRMTETSRRHRTNATQNFQELFFVRGSTCDDDRPDEMFPIMPRQYIHFAPAHPYAKPLPLGSFLVWSLVECCFIRGLTLPEQAVQPAEPQLSVIHAEVDTGIMWCAGLASEDPIQAFASSTGGPSFSWAAPRLPAMRKRLLDILFIALSSCIYHHIGFRDTIFLEPILSTTSVPLMPTLAISMLNTILHFVPYGYLPYTSHLGVEERELVEACARVLDATLSYVGIPLESLPTPRDTQHGDANGDSSGSPPGGPRGNSVCLRESKEEASEEAARGPLRSHPGSQHSLEDPAASGPCLLQASPGTQQTEPANQHSDNGSAPAQSPTQGAPPRFVHSVRKAIRDITITEAKVVVERMQAILGVNAYANQTYLPTSQNRLESLDEFMLLFWRIIDLSPTCLAQFGSSPHALDYVVPILDYALEVRRSSLYVYRFQLMLFVLTRLSEVRGFVLQCNQVSTAALPFRFPKLPPNHTYNDLIVLALCIVMEMKDVATLTPLFTSCTVVLANMAPFMTSLGRTPSIKLVSIFAHAAYRCLRKGSLAQTSPNRAVDSRASAPSLSNAPEAPMDLLYQSMMINLCEAIASLLQYQPSSSLYVLASLVDHRAVVREVREAYSAHCTGVLAGDSPLPFLIKTLDSAVSVALPVVESTDALRKISKYYMDITSPEVINNATAALERTSAFVPPVWMGKEGVGLAASDVAIGRLRALTLVGVLPTPHSIVTRKFQSTKSIEHWALATFWTSAYIHSVHGTLGDRDSAKLVAFVGGRTAG</sequence>
<dbReference type="Proteomes" id="UP000038009">
    <property type="component" value="Unassembled WGS sequence"/>
</dbReference>
<evidence type="ECO:0000256" key="1">
    <source>
        <dbReference type="SAM" id="MobiDB-lite"/>
    </source>
</evidence>
<keyword evidence="3" id="KW-1185">Reference proteome</keyword>
<reference evidence="2 3" key="1">
    <citation type="journal article" date="2015" name="PLoS Pathog.">
        <title>Leptomonas seymouri: Adaptations to the Dixenous Life Cycle Analyzed by Genome Sequencing, Transcriptome Profiling and Co-infection with Leishmania donovani.</title>
        <authorList>
            <person name="Kraeva N."/>
            <person name="Butenko A."/>
            <person name="Hlavacova J."/>
            <person name="Kostygov A."/>
            <person name="Myskova J."/>
            <person name="Grybchuk D."/>
            <person name="Lestinova T."/>
            <person name="Votypka J."/>
            <person name="Volf P."/>
            <person name="Opperdoes F."/>
            <person name="Flegontov P."/>
            <person name="Lukes J."/>
            <person name="Yurchenko V."/>
        </authorList>
    </citation>
    <scope>NUCLEOTIDE SEQUENCE [LARGE SCALE GENOMIC DNA]</scope>
    <source>
        <strain evidence="2 3">ATCC 30220</strain>
    </source>
</reference>
<gene>
    <name evidence="2" type="ORF">ABL78_7438</name>
</gene>
<feature type="compositionally biased region" description="Basic and acidic residues" evidence="1">
    <location>
        <begin position="406"/>
        <end position="417"/>
    </location>
</feature>
<dbReference type="OrthoDB" id="432953at2759"/>
<dbReference type="GO" id="GO:0005797">
    <property type="term" value="C:Golgi medial cisterna"/>
    <property type="evidence" value="ECO:0007669"/>
    <property type="project" value="TreeGrafter"/>
</dbReference>
<feature type="compositionally biased region" description="Polar residues" evidence="1">
    <location>
        <begin position="445"/>
        <end position="470"/>
    </location>
</feature>
<dbReference type="VEuPathDB" id="TriTrypDB:Lsey_0361_0030"/>
<evidence type="ECO:0000313" key="2">
    <source>
        <dbReference type="EMBL" id="KPI83522.1"/>
    </source>
</evidence>
<dbReference type="PANTHER" id="PTHR21575:SF12">
    <property type="entry name" value="PROTEIN HID1"/>
    <property type="match status" value="1"/>
</dbReference>
<dbReference type="AlphaFoldDB" id="A0A0N1PB93"/>
<protein>
    <recommendedName>
        <fullName evidence="4">High-temperature-induced dauer-formation protein</fullName>
    </recommendedName>
</protein>
<dbReference type="EMBL" id="LJSK01000361">
    <property type="protein sequence ID" value="KPI83522.1"/>
    <property type="molecule type" value="Genomic_DNA"/>
</dbReference>
<comment type="caution">
    <text evidence="2">The sequence shown here is derived from an EMBL/GenBank/DDBJ whole genome shotgun (WGS) entry which is preliminary data.</text>
</comment>
<feature type="region of interest" description="Disordered" evidence="1">
    <location>
        <begin position="127"/>
        <end position="153"/>
    </location>
</feature>